<dbReference type="Proteomes" id="UP001171606">
    <property type="component" value="Unassembled WGS sequence"/>
</dbReference>
<reference evidence="1" key="1">
    <citation type="submission" date="2023-07" db="EMBL/GenBank/DDBJ databases">
        <title>A collection of bacterial strains from the Burkholderia cepacia Research Laboratory and Repository.</title>
        <authorList>
            <person name="Lipuma J."/>
            <person name="Spilker T."/>
            <person name="Caverly L."/>
        </authorList>
    </citation>
    <scope>NUCLEOTIDE SEQUENCE</scope>
    <source>
        <strain evidence="1">AU42020</strain>
    </source>
</reference>
<protein>
    <submittedName>
        <fullName evidence="1">Uncharacterized protein</fullName>
    </submittedName>
</protein>
<comment type="caution">
    <text evidence="1">The sequence shown here is derived from an EMBL/GenBank/DDBJ whole genome shotgun (WGS) entry which is preliminary data.</text>
</comment>
<accession>A0ABT8PJI3</accession>
<organism evidence="1 2">
    <name type="scientific">Burkholderia metallica</name>
    <dbReference type="NCBI Taxonomy" id="488729"/>
    <lineage>
        <taxon>Bacteria</taxon>
        <taxon>Pseudomonadati</taxon>
        <taxon>Pseudomonadota</taxon>
        <taxon>Betaproteobacteria</taxon>
        <taxon>Burkholderiales</taxon>
        <taxon>Burkholderiaceae</taxon>
        <taxon>Burkholderia</taxon>
        <taxon>Burkholderia cepacia complex</taxon>
    </lineage>
</organism>
<name>A0ABT8PJI3_9BURK</name>
<gene>
    <name evidence="1" type="ORF">QZM52_28935</name>
</gene>
<sequence>MIDGVRLAAVRDASFANSYHRTYRDDPQGRSFSPARVERSGTHMHCPYRQDFPDSQANVPGFLTACRGCPMVVGNRMESIATFNWSIANHFAIVGDARVRYRTVPLAAPRRMDRERHGPVAGPTTMGRRVR</sequence>
<dbReference type="RefSeq" id="WP_301757092.1">
    <property type="nucleotide sequence ID" value="NZ_JAUJSQ010000014.1"/>
</dbReference>
<evidence type="ECO:0000313" key="2">
    <source>
        <dbReference type="Proteomes" id="UP001171606"/>
    </source>
</evidence>
<evidence type="ECO:0000313" key="1">
    <source>
        <dbReference type="EMBL" id="MDN7935304.1"/>
    </source>
</evidence>
<proteinExistence type="predicted"/>
<dbReference type="EMBL" id="JAUJSQ010000014">
    <property type="protein sequence ID" value="MDN7935304.1"/>
    <property type="molecule type" value="Genomic_DNA"/>
</dbReference>
<keyword evidence="2" id="KW-1185">Reference proteome</keyword>